<dbReference type="GO" id="GO:0003743">
    <property type="term" value="F:translation initiation factor activity"/>
    <property type="evidence" value="ECO:0007669"/>
    <property type="project" value="UniProtKB-KW"/>
</dbReference>
<evidence type="ECO:0000256" key="5">
    <source>
        <dbReference type="ARBA" id="ARBA00022574"/>
    </source>
</evidence>
<dbReference type="InterPro" id="IPR015943">
    <property type="entry name" value="WD40/YVTN_repeat-like_dom_sf"/>
</dbReference>
<gene>
    <name evidence="13" type="ORF">MSPICULIGERA_LOCUS5555</name>
</gene>
<sequence length="1516" mass="173101">MSRSHFQRPEAALKRAEELIAVGKEQDALDVLHDTIKARRHKQQWSQTHEDIMMMHVGLCVTLRKPQVCKDALFQYKALSQTVAVTSLEKVLTHVLDLARKRAEEAQKSSIDKVEEIDDLDSGDNPEHLLLSVVSGHLAQDRMDRTVLAPWLRFMWDSYRNSLELLRNNHQVEGLYNKIAQASLDFCLKYQRRAEFRKLTDLLRGHLMQIQRQQHLAHGVKLNSPESLTLLQETRLKQLNTAIQMELYQEAFRSAEDVHGIMQLSKDKDRRMVRPAICSTYYTKLAVVFWKAGNYLFHAAALLQKFTICKDLRKNWTPEEARELATAVLLAILSIPEGADHPSLFKRALDLEVYHGVNMRVLSNLLDLAMIPSRASLLREAARQGIIESADETVVKLYELMEMSYSPNELSKKAAEVLTVLQGQPESAPYTEALQYSIAVKVLNLGSRLYQVMSWAKLRRLLPSFGELEIEFFLAEVSKMRLVKFTIDHRNGQLNFDEPVGDTLAGGFDESDHRSGHNLRTHLEVLYTKLQDFDLMFTGEKKREEAVDRIKRLVGIYKHHKDADSDRFHQRRVKIERNKEAGERQVQELKAQADRERQQRAERQRQEDKIRLEKARKDQELRRKEAEKDEVEKKIRMEKMRKLLQSSLYKDVLSKYTEDELANMDPEEIMREQRIDMDNKRQATQKRLEQQDRKFDHTVRADHIEEAIERRARDCRRQETVPKLFNAYEERRIAKIMAAREFAVNVWGKLQTVADEANAWMAKVKVDRAGHFEAKMNDFKEKLKAVREDRLASRALARREERRRQWQQDRIEAEARRKKEEEMQREQLQEEQRRAARGDRPDHHHRRERDDEPSRAMADDNWRAGGGESIVRRVERERERDFGGDRDRQRPSMAPREPRQQPTAPADADNAWRAGARPQAARHPEPPRHAPDSHRREPVHHHVAASVADTEDKWARGNVVKRQPPPTSAPPPDPAPSAPVAAAPPAAPKKSAYVPPQRRQAMAAAQPAPVRRQEEEVDAEGFTTVKTSRGPPRSTPTPPAPSSSSHEPPRGAQILRRPPGGPAKSADADSDWRNVAMSDVDMKEDYDMNYEDGDGQEEVEEVPEAKKKVYVPGVSRALQEGEELEFDPEAYKLFHTFNTNWPCLSFDVVRDNLGDARDKWPMEMYIASGTQAEKPKLNEIFVLGVKNLIGNDAKDDDASSSDDSDDEGEEKEDKQAILHSVSIPHFGDVNRTKTARLGDANVLAVWNGQGKVQLWNITEALNMASQMTGKSDNKVLKDQKPLFSFSGHNNQGYALAWNPQELGQLASGGQDRSIFNYHMQEGGSWVVDSKPLRGHTNFVEDVQWSPADKSILISCSGDQTVRLWDTRIPAKDACICVVENAHDDDVNVLSWNPSPMNPFILTGGDDAALKIWSLPSLRTGQPVAVFKHHTKPITSVEWHPSDDTTFMASSEDDQVSIWDVAMEADSAADEIDGVPSQLLFLHCGQSEVKEVHWHPQCPGVAISTAFDFNIFKPINC</sequence>
<feature type="compositionally biased region" description="Basic and acidic residues" evidence="11">
    <location>
        <begin position="815"/>
        <end position="862"/>
    </location>
</feature>
<keyword evidence="6" id="KW-0677">Repeat</keyword>
<dbReference type="InterPro" id="IPR019775">
    <property type="entry name" value="WD40_repeat_CS"/>
</dbReference>
<evidence type="ECO:0000259" key="12">
    <source>
        <dbReference type="PROSITE" id="PS50250"/>
    </source>
</evidence>
<keyword evidence="5 10" id="KW-0853">WD repeat</keyword>
<keyword evidence="9" id="KW-0539">Nucleus</keyword>
<dbReference type="PROSITE" id="PS00678">
    <property type="entry name" value="WD_REPEATS_1"/>
    <property type="match status" value="1"/>
</dbReference>
<dbReference type="Pfam" id="PF12265">
    <property type="entry name" value="CAF1C_H4-bd"/>
    <property type="match status" value="1"/>
</dbReference>
<protein>
    <recommendedName>
        <fullName evidence="12">PCI domain-containing protein</fullName>
    </recommendedName>
</protein>
<dbReference type="EMBL" id="CATQJA010001374">
    <property type="protein sequence ID" value="CAJ0566979.1"/>
    <property type="molecule type" value="Genomic_DNA"/>
</dbReference>
<keyword evidence="8" id="KW-0648">Protein biosynthesis</keyword>
<feature type="domain" description="PCI" evidence="12">
    <location>
        <begin position="324"/>
        <end position="501"/>
    </location>
</feature>
<reference evidence="13" key="1">
    <citation type="submission" date="2023-06" db="EMBL/GenBank/DDBJ databases">
        <authorList>
            <person name="Delattre M."/>
        </authorList>
    </citation>
    <scope>NUCLEOTIDE SEQUENCE</scope>
    <source>
        <strain evidence="13">AF72</strain>
    </source>
</reference>
<keyword evidence="14" id="KW-1185">Reference proteome</keyword>
<evidence type="ECO:0000256" key="2">
    <source>
        <dbReference type="ARBA" id="ARBA00004496"/>
    </source>
</evidence>
<organism evidence="13 14">
    <name type="scientific">Mesorhabditis spiculigera</name>
    <dbReference type="NCBI Taxonomy" id="96644"/>
    <lineage>
        <taxon>Eukaryota</taxon>
        <taxon>Metazoa</taxon>
        <taxon>Ecdysozoa</taxon>
        <taxon>Nematoda</taxon>
        <taxon>Chromadorea</taxon>
        <taxon>Rhabditida</taxon>
        <taxon>Rhabditina</taxon>
        <taxon>Rhabditomorpha</taxon>
        <taxon>Rhabditoidea</taxon>
        <taxon>Rhabditidae</taxon>
        <taxon>Mesorhabditinae</taxon>
        <taxon>Mesorhabditis</taxon>
    </lineage>
</organism>
<feature type="region of interest" description="Disordered" evidence="11">
    <location>
        <begin position="565"/>
        <end position="629"/>
    </location>
</feature>
<dbReference type="PANTHER" id="PTHR14005:SF0">
    <property type="entry name" value="EUKARYOTIC TRANSLATION INITIATION FACTOR 3 SUBUNIT A"/>
    <property type="match status" value="1"/>
</dbReference>
<feature type="compositionally biased region" description="Low complexity" evidence="11">
    <location>
        <begin position="978"/>
        <end position="1010"/>
    </location>
</feature>
<feature type="non-terminal residue" evidence="13">
    <location>
        <position position="1"/>
    </location>
</feature>
<proteinExistence type="predicted"/>
<dbReference type="Gene3D" id="1.25.40.860">
    <property type="match status" value="2"/>
</dbReference>
<evidence type="ECO:0000256" key="8">
    <source>
        <dbReference type="ARBA" id="ARBA00022917"/>
    </source>
</evidence>
<dbReference type="GO" id="GO:0002188">
    <property type="term" value="P:translation reinitiation"/>
    <property type="evidence" value="ECO:0007669"/>
    <property type="project" value="TreeGrafter"/>
</dbReference>
<feature type="region of interest" description="Disordered" evidence="11">
    <location>
        <begin position="1192"/>
        <end position="1217"/>
    </location>
</feature>
<dbReference type="FunFam" id="4.10.860.10:FF:000001">
    <property type="entry name" value="Eukaryotic translation initiation factor 3 subunit A"/>
    <property type="match status" value="1"/>
</dbReference>
<name>A0AA36FTT2_9BILA</name>
<comment type="subcellular location">
    <subcellularLocation>
        <location evidence="2">Cytoplasm</location>
    </subcellularLocation>
    <subcellularLocation>
        <location evidence="1">Nucleus</location>
    </subcellularLocation>
</comment>
<feature type="repeat" description="WD" evidence="10">
    <location>
        <begin position="1379"/>
        <end position="1414"/>
    </location>
</feature>
<evidence type="ECO:0000256" key="7">
    <source>
        <dbReference type="ARBA" id="ARBA00022884"/>
    </source>
</evidence>
<dbReference type="GO" id="GO:0071541">
    <property type="term" value="C:eukaryotic translation initiation factor 3 complex, eIF3m"/>
    <property type="evidence" value="ECO:0007669"/>
    <property type="project" value="TreeGrafter"/>
</dbReference>
<dbReference type="InterPro" id="IPR001680">
    <property type="entry name" value="WD40_rpt"/>
</dbReference>
<evidence type="ECO:0000313" key="13">
    <source>
        <dbReference type="EMBL" id="CAJ0566979.1"/>
    </source>
</evidence>
<feature type="region of interest" description="Disordered" evidence="11">
    <location>
        <begin position="815"/>
        <end position="1074"/>
    </location>
</feature>
<dbReference type="SUPFAM" id="SSF50978">
    <property type="entry name" value="WD40 repeat-like"/>
    <property type="match status" value="1"/>
</dbReference>
<evidence type="ECO:0000256" key="4">
    <source>
        <dbReference type="ARBA" id="ARBA00022540"/>
    </source>
</evidence>
<dbReference type="Pfam" id="PF00400">
    <property type="entry name" value="WD40"/>
    <property type="match status" value="3"/>
</dbReference>
<dbReference type="PROSITE" id="PS50250">
    <property type="entry name" value="PCI"/>
    <property type="match status" value="1"/>
</dbReference>
<evidence type="ECO:0000256" key="9">
    <source>
        <dbReference type="ARBA" id="ARBA00023242"/>
    </source>
</evidence>
<dbReference type="SMART" id="SM00320">
    <property type="entry name" value="WD40"/>
    <property type="match status" value="5"/>
</dbReference>
<feature type="compositionally biased region" description="Acidic residues" evidence="11">
    <location>
        <begin position="1198"/>
        <end position="1210"/>
    </location>
</feature>
<dbReference type="PANTHER" id="PTHR14005">
    <property type="entry name" value="EUKARYOTIC TRANSLATION INITIATION FACTOR 3, THETA SUBUNIT"/>
    <property type="match status" value="1"/>
</dbReference>
<dbReference type="GO" id="GO:0071540">
    <property type="term" value="C:eukaryotic translation initiation factor 3 complex, eIF3e"/>
    <property type="evidence" value="ECO:0007669"/>
    <property type="project" value="TreeGrafter"/>
</dbReference>
<evidence type="ECO:0000256" key="11">
    <source>
        <dbReference type="SAM" id="MobiDB-lite"/>
    </source>
</evidence>
<dbReference type="GO" id="GO:0001732">
    <property type="term" value="P:formation of cytoplasmic translation initiation complex"/>
    <property type="evidence" value="ECO:0007669"/>
    <property type="project" value="TreeGrafter"/>
</dbReference>
<evidence type="ECO:0000256" key="10">
    <source>
        <dbReference type="PROSITE-ProRule" id="PRU00221"/>
    </source>
</evidence>
<dbReference type="PROSITE" id="PS50082">
    <property type="entry name" value="WD_REPEATS_2"/>
    <property type="match status" value="3"/>
</dbReference>
<evidence type="ECO:0000256" key="3">
    <source>
        <dbReference type="ARBA" id="ARBA00022490"/>
    </source>
</evidence>
<feature type="compositionally biased region" description="Basic and acidic residues" evidence="11">
    <location>
        <begin position="922"/>
        <end position="936"/>
    </location>
</feature>
<dbReference type="InterPro" id="IPR027512">
    <property type="entry name" value="EIF3A"/>
</dbReference>
<dbReference type="GO" id="GO:0003729">
    <property type="term" value="F:mRNA binding"/>
    <property type="evidence" value="ECO:0007669"/>
    <property type="project" value="TreeGrafter"/>
</dbReference>
<dbReference type="InterPro" id="IPR054711">
    <property type="entry name" value="eIF3a_PCI_TPR-like"/>
</dbReference>
<feature type="compositionally biased region" description="Pro residues" evidence="11">
    <location>
        <begin position="963"/>
        <end position="977"/>
    </location>
</feature>
<keyword evidence="4" id="KW-0396">Initiation factor</keyword>
<dbReference type="Gene3D" id="2.130.10.10">
    <property type="entry name" value="YVTN repeat-like/Quinoprotein amine dehydrogenase"/>
    <property type="match status" value="1"/>
</dbReference>
<comment type="caution">
    <text evidence="13">The sequence shown here is derived from an EMBL/GenBank/DDBJ whole genome shotgun (WGS) entry which is preliminary data.</text>
</comment>
<dbReference type="Gene3D" id="4.10.860.10">
    <property type="entry name" value="UVR domain"/>
    <property type="match status" value="1"/>
</dbReference>
<dbReference type="GO" id="GO:0043614">
    <property type="term" value="C:multi-eIF complex"/>
    <property type="evidence" value="ECO:0007669"/>
    <property type="project" value="TreeGrafter"/>
</dbReference>
<dbReference type="Pfam" id="PF22591">
    <property type="entry name" value="eIF3a_PCI_TPR-like"/>
    <property type="match status" value="1"/>
</dbReference>
<dbReference type="GO" id="GO:0005634">
    <property type="term" value="C:nucleus"/>
    <property type="evidence" value="ECO:0007669"/>
    <property type="project" value="UniProtKB-SubCell"/>
</dbReference>
<evidence type="ECO:0000313" key="14">
    <source>
        <dbReference type="Proteomes" id="UP001177023"/>
    </source>
</evidence>
<feature type="repeat" description="WD" evidence="10">
    <location>
        <begin position="1332"/>
        <end position="1367"/>
    </location>
</feature>
<evidence type="ECO:0000256" key="6">
    <source>
        <dbReference type="ARBA" id="ARBA00022737"/>
    </source>
</evidence>
<dbReference type="InterPro" id="IPR000717">
    <property type="entry name" value="PCI_dom"/>
</dbReference>
<accession>A0AA36FTT2</accession>
<evidence type="ECO:0000256" key="1">
    <source>
        <dbReference type="ARBA" id="ARBA00004123"/>
    </source>
</evidence>
<feature type="repeat" description="WD" evidence="10">
    <location>
        <begin position="1426"/>
        <end position="1460"/>
    </location>
</feature>
<dbReference type="Proteomes" id="UP001177023">
    <property type="component" value="Unassembled WGS sequence"/>
</dbReference>
<keyword evidence="3" id="KW-0963">Cytoplasm</keyword>
<dbReference type="InterPro" id="IPR022052">
    <property type="entry name" value="Histone-bd_RBBP4-like_N"/>
</dbReference>
<feature type="compositionally biased region" description="Basic and acidic residues" evidence="11">
    <location>
        <begin position="870"/>
        <end position="890"/>
    </location>
</feature>
<keyword evidence="7" id="KW-0694">RNA-binding</keyword>
<dbReference type="PROSITE" id="PS50294">
    <property type="entry name" value="WD_REPEATS_REGION"/>
    <property type="match status" value="3"/>
</dbReference>
<dbReference type="InterPro" id="IPR036322">
    <property type="entry name" value="WD40_repeat_dom_sf"/>
</dbReference>